<dbReference type="OrthoDB" id="7069135at2"/>
<dbReference type="AlphaFoldDB" id="A0A1E2V8W7"/>
<dbReference type="GO" id="GO:0030428">
    <property type="term" value="C:cell septum"/>
    <property type="evidence" value="ECO:0007669"/>
    <property type="project" value="TreeGrafter"/>
</dbReference>
<dbReference type="GO" id="GO:0042834">
    <property type="term" value="F:peptidoglycan binding"/>
    <property type="evidence" value="ECO:0007669"/>
    <property type="project" value="InterPro"/>
</dbReference>
<evidence type="ECO:0000313" key="3">
    <source>
        <dbReference type="Proteomes" id="UP000094291"/>
    </source>
</evidence>
<dbReference type="Proteomes" id="UP000094291">
    <property type="component" value="Unassembled WGS sequence"/>
</dbReference>
<dbReference type="Pfam" id="PF05036">
    <property type="entry name" value="SPOR"/>
    <property type="match status" value="1"/>
</dbReference>
<evidence type="ECO:0000313" key="2">
    <source>
        <dbReference type="EMBL" id="ODC03312.1"/>
    </source>
</evidence>
<dbReference type="Gene3D" id="3.30.70.1070">
    <property type="entry name" value="Sporulation related repeat"/>
    <property type="match status" value="1"/>
</dbReference>
<feature type="domain" description="SPOR" evidence="1">
    <location>
        <begin position="80"/>
        <end position="155"/>
    </location>
</feature>
<dbReference type="InterPro" id="IPR036680">
    <property type="entry name" value="SPOR-like_sf"/>
</dbReference>
<dbReference type="PANTHER" id="PTHR38687:SF1">
    <property type="entry name" value="CELL DIVISION PROTEIN DEDD"/>
    <property type="match status" value="1"/>
</dbReference>
<dbReference type="SUPFAM" id="SSF110997">
    <property type="entry name" value="Sporulation related repeat"/>
    <property type="match status" value="1"/>
</dbReference>
<dbReference type="PANTHER" id="PTHR38687">
    <property type="entry name" value="CELL DIVISION PROTEIN DEDD-RELATED"/>
    <property type="match status" value="1"/>
</dbReference>
<reference evidence="2 3" key="1">
    <citation type="submission" date="2016-08" db="EMBL/GenBank/DDBJ databases">
        <authorList>
            <person name="Seilhamer J.J."/>
        </authorList>
    </citation>
    <scope>NUCLEOTIDE SEQUENCE [LARGE SCALE GENOMIC DNA]</scope>
    <source>
        <strain evidence="2 3">PH27A</strain>
    </source>
</reference>
<keyword evidence="3" id="KW-1185">Reference proteome</keyword>
<evidence type="ECO:0000259" key="1">
    <source>
        <dbReference type="PROSITE" id="PS51724"/>
    </source>
</evidence>
<dbReference type="InterPro" id="IPR052521">
    <property type="entry name" value="Cell_div_SPOR-domain"/>
</dbReference>
<dbReference type="RefSeq" id="WP_068997728.1">
    <property type="nucleotide sequence ID" value="NZ_MDTQ01000001.1"/>
</dbReference>
<dbReference type="GO" id="GO:0032153">
    <property type="term" value="C:cell division site"/>
    <property type="evidence" value="ECO:0007669"/>
    <property type="project" value="TreeGrafter"/>
</dbReference>
<organism evidence="2 3">
    <name type="scientific">Terasakiispira papahanaumokuakeensis</name>
    <dbReference type="NCBI Taxonomy" id="197479"/>
    <lineage>
        <taxon>Bacteria</taxon>
        <taxon>Pseudomonadati</taxon>
        <taxon>Pseudomonadota</taxon>
        <taxon>Gammaproteobacteria</taxon>
        <taxon>Oceanospirillales</taxon>
        <taxon>Terasakiispira</taxon>
    </lineage>
</organism>
<gene>
    <name evidence="2" type="ORF">BFW38_06880</name>
</gene>
<sequence>MKYGLRERLIGALVLIFCAIVFMPMVFQGPAPKPPISEKVDAPPQPAPVEVEVPDTVEPKLDPVPKPEPSRAERLELAAQGGAELWTIQVASFSQPNNARQLMKRLQAAGLHPYWRQSNDMAVVFAGPYLDQDVARRDQDKLLQDQGLKTLLSQYVNERDAAAEGSLPPKGQRQP</sequence>
<dbReference type="STRING" id="197479.BFW38_06880"/>
<dbReference type="GO" id="GO:0032506">
    <property type="term" value="P:cytokinetic process"/>
    <property type="evidence" value="ECO:0007669"/>
    <property type="project" value="TreeGrafter"/>
</dbReference>
<accession>A0A1E2V8W7</accession>
<dbReference type="InterPro" id="IPR007730">
    <property type="entry name" value="SPOR-like_dom"/>
</dbReference>
<dbReference type="PROSITE" id="PS51724">
    <property type="entry name" value="SPOR"/>
    <property type="match status" value="1"/>
</dbReference>
<comment type="caution">
    <text evidence="2">The sequence shown here is derived from an EMBL/GenBank/DDBJ whole genome shotgun (WGS) entry which is preliminary data.</text>
</comment>
<dbReference type="EMBL" id="MDTQ01000001">
    <property type="protein sequence ID" value="ODC03312.1"/>
    <property type="molecule type" value="Genomic_DNA"/>
</dbReference>
<protein>
    <recommendedName>
        <fullName evidence="1">SPOR domain-containing protein</fullName>
    </recommendedName>
</protein>
<name>A0A1E2V8W7_9GAMM</name>
<proteinExistence type="predicted"/>